<dbReference type="AlphaFoldDB" id="A0A8J8P857"/>
<sequence length="402" mass="46664">MTIAPIDELDTMQFDFDRQMLTLQSKLDTLSTLVDFERNIDFADEQPSKQQQALTSMTFFDPDDIHNLTRLPIKCADLSSLVEKYENEQHYLESLNLRKVVTEVFKTLEKSLVKVNEYLGQIDTVRPGAYDFNYDFMQQVTQQRDYLDGFTSKFMRLINQVLTLNDYIKQKEKIHLTQIESLASQNQALFDENCTLQRQLLLRQQQSDASLYPPQQQTQSQEQLRSMTLKEQKRLVKEVCRLHSQKLEAIKASLQSSSVSQIEQPLPKLQSLPLEDPKIYTLINDNLNILSQLQEVVKQKVDSVQAESTKCKERMTQIMGNYQVFKRTFDDVNSTLIPKCRSLLAIDAEYIRSTILNNRDMMDQAILSKQSKQLPDSISSLNVMKVHEAIIQKIDHLLIQLK</sequence>
<proteinExistence type="predicted"/>
<protein>
    <submittedName>
        <fullName evidence="1">Uncharacterized protein</fullName>
    </submittedName>
</protein>
<evidence type="ECO:0000313" key="1">
    <source>
        <dbReference type="EMBL" id="TNV87714.1"/>
    </source>
</evidence>
<dbReference type="OrthoDB" id="10556129at2759"/>
<name>A0A8J8P857_HALGN</name>
<dbReference type="EMBL" id="RRYP01000263">
    <property type="protein sequence ID" value="TNV87714.1"/>
    <property type="molecule type" value="Genomic_DNA"/>
</dbReference>
<evidence type="ECO:0000313" key="2">
    <source>
        <dbReference type="Proteomes" id="UP000785679"/>
    </source>
</evidence>
<comment type="caution">
    <text evidence="1">The sequence shown here is derived from an EMBL/GenBank/DDBJ whole genome shotgun (WGS) entry which is preliminary data.</text>
</comment>
<accession>A0A8J8P857</accession>
<dbReference type="Proteomes" id="UP000785679">
    <property type="component" value="Unassembled WGS sequence"/>
</dbReference>
<reference evidence="1" key="1">
    <citation type="submission" date="2019-06" db="EMBL/GenBank/DDBJ databases">
        <authorList>
            <person name="Zheng W."/>
        </authorList>
    </citation>
    <scope>NUCLEOTIDE SEQUENCE</scope>
    <source>
        <strain evidence="1">QDHG01</strain>
    </source>
</reference>
<organism evidence="1 2">
    <name type="scientific">Halteria grandinella</name>
    <dbReference type="NCBI Taxonomy" id="5974"/>
    <lineage>
        <taxon>Eukaryota</taxon>
        <taxon>Sar</taxon>
        <taxon>Alveolata</taxon>
        <taxon>Ciliophora</taxon>
        <taxon>Intramacronucleata</taxon>
        <taxon>Spirotrichea</taxon>
        <taxon>Stichotrichia</taxon>
        <taxon>Sporadotrichida</taxon>
        <taxon>Halteriidae</taxon>
        <taxon>Halteria</taxon>
    </lineage>
</organism>
<keyword evidence="2" id="KW-1185">Reference proteome</keyword>
<gene>
    <name evidence="1" type="ORF">FGO68_gene6197</name>
</gene>